<sequence>IPFVLWVVLLALMGGKKIKSKRIPLRKKYKLKKKIAEHNRKLRKAAKKNSSFVQKKINKANETRIPNSYPFKGEILKNLQLKKEQRIEEKAEQQKMRVNREQDKKRKSSGNSDLHTYAAESAAKDLEFTRKESLSDMITNAYTREAKDNSMQAYYHEFKKVVESADVIIEVLDARDPMGCRCPDVENTIATKYPNKKIILLLNKIDLVPKQNVEKWMAYLRNSYPTVAFKSSTQKKGKISHKESKFTKATNSDLMGSESLGGDALLQLLKHYARTGTIRTSTTVGLIGFPNVGKSSVIILCVVCALAGWAQRRCHQNCTRNPFGQTRETVGYPWYCFPKSR</sequence>
<evidence type="ECO:0000256" key="5">
    <source>
        <dbReference type="SAM" id="MobiDB-lite"/>
    </source>
</evidence>
<gene>
    <name evidence="8" type="primary">mlpA</name>
</gene>
<keyword evidence="2" id="KW-0547">Nucleotide-binding</keyword>
<feature type="non-terminal residue" evidence="8">
    <location>
        <position position="1"/>
    </location>
</feature>
<dbReference type="CDD" id="cd04178">
    <property type="entry name" value="Nucleostemin_like"/>
    <property type="match status" value="1"/>
</dbReference>
<evidence type="ECO:0000259" key="7">
    <source>
        <dbReference type="Pfam" id="PF08701"/>
    </source>
</evidence>
<comment type="subcellular location">
    <subcellularLocation>
        <location evidence="1">Nucleus</location>
    </subcellularLocation>
</comment>
<dbReference type="InterPro" id="IPR014813">
    <property type="entry name" value="Gnl3_N_dom"/>
</dbReference>
<evidence type="ECO:0000313" key="8">
    <source>
        <dbReference type="EMBL" id="CAA79924.1"/>
    </source>
</evidence>
<feature type="chain" id="PRO_5004320291" evidence="6">
    <location>
        <begin position="21"/>
        <end position="341"/>
    </location>
</feature>
<dbReference type="EMBL" id="Z21878">
    <property type="protein sequence ID" value="CAA79924.1"/>
    <property type="molecule type" value="mRNA"/>
</dbReference>
<dbReference type="InterPro" id="IPR050755">
    <property type="entry name" value="TRAFAC_YlqF/YawG_RiboMat"/>
</dbReference>
<name>Q94703_PHYPO</name>
<dbReference type="GO" id="GO:0005730">
    <property type="term" value="C:nucleolus"/>
    <property type="evidence" value="ECO:0007669"/>
    <property type="project" value="TreeGrafter"/>
</dbReference>
<dbReference type="Pfam" id="PF08701">
    <property type="entry name" value="GN3L_Grn1"/>
    <property type="match status" value="1"/>
</dbReference>
<dbReference type="PIR" id="S40612">
    <property type="entry name" value="S40612"/>
</dbReference>
<dbReference type="Gene3D" id="3.40.50.300">
    <property type="entry name" value="P-loop containing nucleotide triphosphate hydrolases"/>
    <property type="match status" value="1"/>
</dbReference>
<evidence type="ECO:0000256" key="4">
    <source>
        <dbReference type="ARBA" id="ARBA00023242"/>
    </source>
</evidence>
<proteinExistence type="evidence at transcript level"/>
<dbReference type="GO" id="GO:0005525">
    <property type="term" value="F:GTP binding"/>
    <property type="evidence" value="ECO:0007669"/>
    <property type="project" value="UniProtKB-KW"/>
</dbReference>
<dbReference type="AlphaFoldDB" id="Q94703"/>
<feature type="signal peptide" evidence="6">
    <location>
        <begin position="1"/>
        <end position="20"/>
    </location>
</feature>
<dbReference type="InterPro" id="IPR027417">
    <property type="entry name" value="P-loop_NTPase"/>
</dbReference>
<dbReference type="SMR" id="Q94703"/>
<accession>Q94703</accession>
<dbReference type="PANTHER" id="PTHR11089:SF30">
    <property type="entry name" value="GUANINE NUCLEOTIDE-BINDING PROTEIN-LIKE 3 HOMOLOG"/>
    <property type="match status" value="1"/>
</dbReference>
<evidence type="ECO:0000256" key="2">
    <source>
        <dbReference type="ARBA" id="ARBA00022741"/>
    </source>
</evidence>
<keyword evidence="6" id="KW-0732">Signal</keyword>
<evidence type="ECO:0000256" key="1">
    <source>
        <dbReference type="ARBA" id="ARBA00004123"/>
    </source>
</evidence>
<feature type="compositionally biased region" description="Basic and acidic residues" evidence="5">
    <location>
        <begin position="88"/>
        <end position="104"/>
    </location>
</feature>
<keyword evidence="3" id="KW-0342">GTP-binding</keyword>
<protein>
    <submittedName>
        <fullName evidence="8">Myosin-related protein</fullName>
    </submittedName>
</protein>
<dbReference type="SUPFAM" id="SSF52540">
    <property type="entry name" value="P-loop containing nucleoside triphosphate hydrolases"/>
    <property type="match status" value="1"/>
</dbReference>
<organism evidence="8">
    <name type="scientific">Physarum polycephalum</name>
    <name type="common">Many-headed slime mold</name>
    <name type="synonym">Badhamia polycephala</name>
    <dbReference type="NCBI Taxonomy" id="5791"/>
    <lineage>
        <taxon>Eukaryota</taxon>
        <taxon>Amoebozoa</taxon>
        <taxon>Evosea</taxon>
        <taxon>Eumycetozoa</taxon>
        <taxon>Myxogastria</taxon>
        <taxon>Myxogastromycetidae</taxon>
        <taxon>Physariida</taxon>
        <taxon>Physaraceae</taxon>
        <taxon>Physarum</taxon>
    </lineage>
</organism>
<keyword evidence="4" id="KW-0539">Nucleus</keyword>
<reference evidence="8" key="1">
    <citation type="journal article" date="1994" name="Curr. Genet.">
        <title>Identification, partial sequence and genetic analysis of mlpA, a novel gene encoding a myosin-related protein in Physarum polycephalum.</title>
        <authorList>
            <person name="Murray M."/>
            <person name="Foxon J."/>
            <person name="Sweeney F."/>
            <person name="Orr E."/>
        </authorList>
    </citation>
    <scope>NUCLEOTIDE SEQUENCE</scope>
</reference>
<evidence type="ECO:0000256" key="3">
    <source>
        <dbReference type="ARBA" id="ARBA00023134"/>
    </source>
</evidence>
<feature type="region of interest" description="Disordered" evidence="5">
    <location>
        <begin position="88"/>
        <end position="116"/>
    </location>
</feature>
<feature type="domain" description="Guanine nucleotide-binding protein-like 3 N-terminal" evidence="7">
    <location>
        <begin position="25"/>
        <end position="102"/>
    </location>
</feature>
<evidence type="ECO:0000256" key="6">
    <source>
        <dbReference type="SAM" id="SignalP"/>
    </source>
</evidence>
<dbReference type="PANTHER" id="PTHR11089">
    <property type="entry name" value="GTP-BINDING PROTEIN-RELATED"/>
    <property type="match status" value="1"/>
</dbReference>